<organism evidence="2 3">
    <name type="scientific">Pelomonas caseinilytica</name>
    <dbReference type="NCBI Taxonomy" id="2906763"/>
    <lineage>
        <taxon>Bacteria</taxon>
        <taxon>Pseudomonadati</taxon>
        <taxon>Pseudomonadota</taxon>
        <taxon>Betaproteobacteria</taxon>
        <taxon>Burkholderiales</taxon>
        <taxon>Sphaerotilaceae</taxon>
        <taxon>Roseateles</taxon>
    </lineage>
</organism>
<feature type="compositionally biased region" description="Low complexity" evidence="1">
    <location>
        <begin position="359"/>
        <end position="377"/>
    </location>
</feature>
<evidence type="ECO:0000256" key="1">
    <source>
        <dbReference type="SAM" id="MobiDB-lite"/>
    </source>
</evidence>
<evidence type="ECO:0000313" key="2">
    <source>
        <dbReference type="EMBL" id="MCE4539194.1"/>
    </source>
</evidence>
<dbReference type="RefSeq" id="WP_233393719.1">
    <property type="nucleotide sequence ID" value="NZ_JAJTWT010000008.1"/>
</dbReference>
<feature type="region of interest" description="Disordered" evidence="1">
    <location>
        <begin position="1137"/>
        <end position="1162"/>
    </location>
</feature>
<feature type="region of interest" description="Disordered" evidence="1">
    <location>
        <begin position="347"/>
        <end position="377"/>
    </location>
</feature>
<protein>
    <recommendedName>
        <fullName evidence="4">Baseplate J-like protein</fullName>
    </recommendedName>
</protein>
<reference evidence="2 3" key="1">
    <citation type="submission" date="2021-12" db="EMBL/GenBank/DDBJ databases">
        <title>Genome seq of p7.</title>
        <authorList>
            <person name="Seo T."/>
        </authorList>
    </citation>
    <scope>NUCLEOTIDE SEQUENCE [LARGE SCALE GENOMIC DNA]</scope>
    <source>
        <strain evidence="2 3">P7</strain>
    </source>
</reference>
<evidence type="ECO:0000313" key="3">
    <source>
        <dbReference type="Proteomes" id="UP001201463"/>
    </source>
</evidence>
<keyword evidence="3" id="KW-1185">Reference proteome</keyword>
<evidence type="ECO:0008006" key="4">
    <source>
        <dbReference type="Google" id="ProtNLM"/>
    </source>
</evidence>
<name>A0ABS8XE52_9BURK</name>
<comment type="caution">
    <text evidence="2">The sequence shown here is derived from an EMBL/GenBank/DDBJ whole genome shotgun (WGS) entry which is preliminary data.</text>
</comment>
<accession>A0ABS8XE52</accession>
<gene>
    <name evidence="2" type="ORF">LXT12_18245</name>
</gene>
<dbReference type="Proteomes" id="UP001201463">
    <property type="component" value="Unassembled WGS sequence"/>
</dbReference>
<proteinExistence type="predicted"/>
<dbReference type="EMBL" id="JAJTWT010000008">
    <property type="protein sequence ID" value="MCE4539194.1"/>
    <property type="molecule type" value="Genomic_DNA"/>
</dbReference>
<sequence length="1370" mass="142229">MALKRRIDWERPQGDGTETVTLLPLPQTLTALQAIHGGLTLAISEGLPPALNVDPPSSPPTPPIPAQAALHIRLSLTQLPCSHGGAMASDGSPAPGALAEGSHAPSILPNVYQLGGTDAATRDLIHLALGGDLSQASLSLLYPCTAPAESASAGRQASSMASDALSPQVQLIKADLSSLELAPQEGADPAAKAVALPRTEARAAVADVAGFLRLIWERGVVNAPGFFLFYQSASGADLPASLFTAPVGSGRQAAELDVVLTFGAAATPTSVPACANALVVGAHGRTTPWYAALSDPGTGQPVQVGTPNYPAGTLAVQVQWPPAADDGPVSMRQLHHRLQFAVLGEGSDEVSDWSPPIDPAQEAAEPGSPAAGSGSSPSPWPKYLCSIPASASLPPPSGAVNRYDIIGRPLGLALRIIDIYGNALPPLRQLQQTPMYQDPIIGPAEWPGVLIHYRIEPGTDGQAQLALKLNFDPQAIVPDPASAGGPPAAGITGDRALDAWQAALSRYRLIIDQLTDRHMSVSLACSLSGQPLPGTDPHAVANGLITLTQAIAAQIELALAASPLHVDPVDASLCLAVPNAAVQALTQLIVPLTVTLTLARPEALVAPDALSALPGVARVAQAIAPDLSGGSPGGTDGLSDFAAAFESAFRNFDGEGGCLKLARRAGVTGAGTGALPTLRAVRWSASHGVDVKLGSEFAFFALRPLSVKPITAVADGRTWVGIDLNLWARDFLAAFDALLAPAPAMAISLLESQAGSKDEALFEQLMALKYRLAKAIPLGLSPLFDDTGSAGDLTAARERLEQALLGELASAFTVNTVLQVRATIHVTGCGAPASPATAPRLFGSLGAPSLPGASPAAASRPCCLSSGSLDLVEGSPWMSTLVTVAQTDLQARIGLPLTFEVSHLQEDFDPGAAHLGYVPWAWSKFAQPQAAPLQMPIADEVVLPVPLIFSPVQPALLQQTARPAALASPASPPTASDEIAAAMQWLYDVDMNLQLVAQDQLHFDMTYNEAAAGMQIQPAPQDTVGKLFQQLAAFQAWYPPVATTLRALTPAGAEGSPTGSTTSTRELVEAFRDLAKNITEAWEALHTVKAGTLTDRPPEVRERFCLRTGTAANGEFELTLFGRHGLGDPALHWPTLTTADGQSWVPGDSPPSPAPDAGSPAGEQWLAQSHTFPTPPSLTRLSLSFGPLEITQAQSGMLSSWVVRNAHLIEGRRTASTFIHRTPRVDFASPVVPLIHRQGPLAITRGANLTATLAGILTPIAQVGQGSATHLQVSVACRYAASDTMPLLVSAPITLLTASAIDDPGQLATTLAAELASWYGAVRPSTRSGSLALAITVIGRQGFVELPLLQFDEIVISTEDASAAWWTATV</sequence>